<dbReference type="PANTHER" id="PTHR33371">
    <property type="entry name" value="INTERMEMBRANE PHOSPHOLIPID TRANSPORT SYSTEM BINDING PROTEIN MLAD-RELATED"/>
    <property type="match status" value="1"/>
</dbReference>
<keyword evidence="3" id="KW-1185">Reference proteome</keyword>
<feature type="domain" description="Mce/MlaD" evidence="1">
    <location>
        <begin position="36"/>
        <end position="111"/>
    </location>
</feature>
<dbReference type="AlphaFoldDB" id="Q7MS05"/>
<dbReference type="PANTHER" id="PTHR33371:SF4">
    <property type="entry name" value="INTERMEMBRANE PHOSPHOLIPID TRANSPORT SYSTEM BINDING PROTEIN MLAD"/>
    <property type="match status" value="1"/>
</dbReference>
<protein>
    <recommendedName>
        <fullName evidence="1">Mce/MlaD domain-containing protein</fullName>
    </recommendedName>
</protein>
<name>Q7MS05_WOLSU</name>
<dbReference type="STRING" id="273121.WS0897"/>
<evidence type="ECO:0000259" key="1">
    <source>
        <dbReference type="Pfam" id="PF02470"/>
    </source>
</evidence>
<dbReference type="EMBL" id="BX571659">
    <property type="protein sequence ID" value="CAE10002.1"/>
    <property type="molecule type" value="Genomic_DNA"/>
</dbReference>
<sequence length="463" mass="51863">MMKSEVKVGIFVFSAIVMLFLMSTQINRFSVGQKSGYPIEALLGNASGLEMYAKVKVNGVESGHVSRVYLYENQAYATLFLQEGVKIPVDSKVLLTQESMLGSKYIELIPGASLEVVERNGVLKNQKIMSSFDQTSDSINEAAVEFKEFIKEAREVLNEESRQDLTQTFANLRRVTETIEAMLAENRSELKKAIEGVRLMASSLEGAGREFGTTSSKFGTTADTINAKLPHIVDRVDSVVTGADEVIQENKQPLNDALKSVDQFFSNGNRVVNKLDDYLSIVDRSEIEVGMRVEHLARDSYSKGYASLYYKPNPTRYYMFDIVSTDDYSKEINGQWVEPKRTDKAKYYFSAQLGKRYDDLLLRGGIIESTAGVGIDYFFLNDQLRTSLEAFDFDGKHDLRGENPHLKASIRYTILRHVDTYFGVDNFLNKDSVNGFVGIGVRFVDDDMKKLLGTMGGASSLAR</sequence>
<reference evidence="2 3" key="1">
    <citation type="journal article" date="2003" name="Proc. Natl. Acad. Sci. U.S.A.">
        <title>Complete genome sequence and analysis of Wolinella succinogenes.</title>
        <authorList>
            <person name="Baar C."/>
            <person name="Eppinger M."/>
            <person name="Raddatz G."/>
            <person name="Simon JM."/>
            <person name="Lanz C."/>
            <person name="Klimmek O."/>
            <person name="Nandakumar R."/>
            <person name="Gross R."/>
            <person name="Rosinus A."/>
            <person name="Keller H."/>
            <person name="Jagtap P."/>
            <person name="Linke B."/>
            <person name="Meyer F."/>
            <person name="Lederer H."/>
            <person name="Schuster S.C."/>
        </authorList>
    </citation>
    <scope>NUCLEOTIDE SEQUENCE [LARGE SCALE GENOMIC DNA]</scope>
    <source>
        <strain evidence="3">ATCC 29543 / DSM 1740 / CCUG 13145 / JCM 31913 / LMG 7466 / NCTC 11488 / FDC 602W</strain>
    </source>
</reference>
<dbReference type="Pfam" id="PF02470">
    <property type="entry name" value="MlaD"/>
    <property type="match status" value="1"/>
</dbReference>
<dbReference type="Proteomes" id="UP000000422">
    <property type="component" value="Chromosome"/>
</dbReference>
<proteinExistence type="predicted"/>
<organism evidence="3">
    <name type="scientific">Wolinella succinogenes (strain ATCC 29543 / DSM 1740 / CCUG 13145 / JCM 31913 / LMG 7466 / NCTC 11488 / FDC 602W)</name>
    <name type="common">Vibrio succinogenes</name>
    <dbReference type="NCBI Taxonomy" id="273121"/>
    <lineage>
        <taxon>Bacteria</taxon>
        <taxon>Pseudomonadati</taxon>
        <taxon>Campylobacterota</taxon>
        <taxon>Epsilonproteobacteria</taxon>
        <taxon>Campylobacterales</taxon>
        <taxon>Helicobacteraceae</taxon>
        <taxon>Wolinella</taxon>
    </lineage>
</organism>
<dbReference type="KEGG" id="wsu:WS0897"/>
<dbReference type="eggNOG" id="COG1463">
    <property type="taxonomic scope" value="Bacteria"/>
</dbReference>
<accession>Q7MS05</accession>
<gene>
    <name evidence="2" type="ordered locus">WS0897</name>
</gene>
<dbReference type="HOGENOM" id="CLU_034188_0_0_7"/>
<evidence type="ECO:0000313" key="2">
    <source>
        <dbReference type="EMBL" id="CAE10002.1"/>
    </source>
</evidence>
<dbReference type="InterPro" id="IPR052336">
    <property type="entry name" value="MlaD_Phospholipid_Transporter"/>
</dbReference>
<dbReference type="InterPro" id="IPR003399">
    <property type="entry name" value="Mce/MlaD"/>
</dbReference>
<evidence type="ECO:0000313" key="3">
    <source>
        <dbReference type="Proteomes" id="UP000000422"/>
    </source>
</evidence>